<dbReference type="PANTHER" id="PTHR15239">
    <property type="entry name" value="NUCLEAR EXPORT MEDIATOR FACTOR NEMF"/>
    <property type="match status" value="1"/>
</dbReference>
<dbReference type="InterPro" id="IPR051608">
    <property type="entry name" value="RQC_Subunit_NEMF"/>
</dbReference>
<protein>
    <recommendedName>
        <fullName evidence="5">Rqc2 homolog RqcH</fullName>
        <shortName evidence="5">RqcH</shortName>
    </recommendedName>
</protein>
<dbReference type="InterPro" id="IPR043682">
    <property type="entry name" value="RqcH_bacterial"/>
</dbReference>
<accession>A0A419V614</accession>
<dbReference type="GO" id="GO:0000049">
    <property type="term" value="F:tRNA binding"/>
    <property type="evidence" value="ECO:0007669"/>
    <property type="project" value="UniProtKB-UniRule"/>
</dbReference>
<name>A0A419V614_9BACL</name>
<dbReference type="Gene3D" id="3.40.970.40">
    <property type="entry name" value="fibrinogen binding protein from staphylococcus aureus domain like"/>
    <property type="match status" value="1"/>
</dbReference>
<keyword evidence="8" id="KW-1185">Reference proteome</keyword>
<dbReference type="RefSeq" id="WP_120192304.1">
    <property type="nucleotide sequence ID" value="NZ_RAPK01000007.1"/>
</dbReference>
<evidence type="ECO:0000313" key="7">
    <source>
        <dbReference type="EMBL" id="RKD75425.1"/>
    </source>
</evidence>
<dbReference type="GO" id="GO:0072344">
    <property type="term" value="P:rescue of stalled ribosome"/>
    <property type="evidence" value="ECO:0007669"/>
    <property type="project" value="UniProtKB-UniRule"/>
</dbReference>
<evidence type="ECO:0000256" key="2">
    <source>
        <dbReference type="ARBA" id="ARBA00022730"/>
    </source>
</evidence>
<dbReference type="Gene3D" id="1.10.8.50">
    <property type="match status" value="1"/>
</dbReference>
<comment type="similarity">
    <text evidence="5">Belongs to the NEMF family.</text>
</comment>
<dbReference type="PANTHER" id="PTHR15239:SF6">
    <property type="entry name" value="RIBOSOME QUALITY CONTROL COMPLEX SUBUNIT NEMF"/>
    <property type="match status" value="1"/>
</dbReference>
<dbReference type="FunFam" id="2.30.310.10:FF:000004">
    <property type="entry name" value="Fibronectin-binding protein A"/>
    <property type="match status" value="1"/>
</dbReference>
<dbReference type="OrthoDB" id="9766163at2"/>
<keyword evidence="2 5" id="KW-0699">rRNA-binding</keyword>
<evidence type="ECO:0000313" key="8">
    <source>
        <dbReference type="Proteomes" id="UP000285120"/>
    </source>
</evidence>
<reference evidence="7 8" key="1">
    <citation type="submission" date="2018-09" db="EMBL/GenBank/DDBJ databases">
        <title>Genomic Encyclopedia of Archaeal and Bacterial Type Strains, Phase II (KMG-II): from individual species to whole genera.</title>
        <authorList>
            <person name="Goeker M."/>
        </authorList>
    </citation>
    <scope>NUCLEOTIDE SEQUENCE [LARGE SCALE GENOMIC DNA]</scope>
    <source>
        <strain evidence="7 8">DSM 17008</strain>
    </source>
</reference>
<evidence type="ECO:0000256" key="1">
    <source>
        <dbReference type="ARBA" id="ARBA00022555"/>
    </source>
</evidence>
<dbReference type="EMBL" id="RAPK01000007">
    <property type="protein sequence ID" value="RKD75425.1"/>
    <property type="molecule type" value="Genomic_DNA"/>
</dbReference>
<comment type="subunit">
    <text evidence="5">Associates with stalled 50S ribosomal subunits. Binds to RqcP.</text>
</comment>
<dbReference type="GO" id="GO:0043023">
    <property type="term" value="F:ribosomal large subunit binding"/>
    <property type="evidence" value="ECO:0007669"/>
    <property type="project" value="UniProtKB-UniRule"/>
</dbReference>
<dbReference type="Pfam" id="PF05833">
    <property type="entry name" value="NFACT_N"/>
    <property type="match status" value="1"/>
</dbReference>
<dbReference type="Pfam" id="PF05670">
    <property type="entry name" value="NFACT-R_1"/>
    <property type="match status" value="1"/>
</dbReference>
<keyword evidence="1 5" id="KW-0820">tRNA-binding</keyword>
<evidence type="ECO:0000256" key="5">
    <source>
        <dbReference type="HAMAP-Rule" id="MF_00844"/>
    </source>
</evidence>
<feature type="domain" description="NFACT RNA-binding" evidence="6">
    <location>
        <begin position="453"/>
        <end position="541"/>
    </location>
</feature>
<dbReference type="GO" id="GO:0019843">
    <property type="term" value="F:rRNA binding"/>
    <property type="evidence" value="ECO:0007669"/>
    <property type="project" value="UniProtKB-UniRule"/>
</dbReference>
<evidence type="ECO:0000256" key="4">
    <source>
        <dbReference type="ARBA" id="ARBA00022917"/>
    </source>
</evidence>
<dbReference type="AlphaFoldDB" id="A0A419V614"/>
<dbReference type="InterPro" id="IPR008532">
    <property type="entry name" value="NFACT_RNA-bd"/>
</dbReference>
<dbReference type="Proteomes" id="UP000285120">
    <property type="component" value="Unassembled WGS sequence"/>
</dbReference>
<keyword evidence="4 5" id="KW-0648">Protein biosynthesis</keyword>
<comment type="function">
    <text evidence="5">Key component of the ribosome quality control system (RQC), a ribosome-associated complex that mediates the extraction of incompletely synthesized nascent chains from stalled ribosomes and their subsequent degradation. RqcH recruits Ala-charged tRNA, and with RqcP directs the elongation of stalled nascent chains on 50S ribosomal subunits, leading to non-templated C-terminal alanine extensions (Ala tail). The Ala tail promotes nascent chain degradation. May add between 1 and at least 8 Ala residues. Binds to stalled 50S ribosomal subunits.</text>
</comment>
<dbReference type="HAMAP" id="MF_00844_B">
    <property type="entry name" value="RqcH_B"/>
    <property type="match status" value="1"/>
</dbReference>
<proteinExistence type="inferred from homology"/>
<gene>
    <name evidence="5" type="primary">rqcH</name>
    <name evidence="7" type="ORF">ATL39_1124</name>
</gene>
<keyword evidence="3 5" id="KW-0694">RNA-binding</keyword>
<sequence>MSFDGIMARAITAELNETVLNGRISKIKQPYKMDISMTIRAERVNHQLFLSSNPNFARLHFTSQRYENAPEPPMFCVLLRKHLEGGFIRRIEQHGMERIITLYIEGKDEIGEKQEKKLIVEIMGKHSNIILLDAGSNTILDSLKHLPPSVNSYRTILPGRPYIEPPSQEKADPLTAERDDVLRHLDANQGRLDKQLLQAYTGVSPQITKEVIHQAGLGSVSQVADTFVRMMEDVNQLRFQPQMIVAGGKEYYSVLPLDHLKGEVTTFSSTSELLERFHTGKAERDRVKQQSHDMQRFLQNEWQKNKKKIKKLEKTLQQSENSLDYQKYGELLTAHLHLIKGGEKEIEVMDYYDPDGATLTLTLDPRLSPSENAQKYFKRYNKAKTSLSFVKRQIRDAKREMNYLDQILQQLASASPGDIEDIREELAEQGYMKRKMKKGQKRKKPSAPVIEKYLSTDGTLIFVGKNNKQNEYLTNKLSRASHTWLHTKDIPGSHVVIQGEDFSEQTLKEAASIAAFYSKARESGSVPVDYTLIRHVKKPSGAKPGFVTYDNQSTLFVTPTEELVLQLRENEKQHRKEQSRQES</sequence>
<evidence type="ECO:0000259" key="6">
    <source>
        <dbReference type="Pfam" id="PF05670"/>
    </source>
</evidence>
<evidence type="ECO:0000256" key="3">
    <source>
        <dbReference type="ARBA" id="ARBA00022884"/>
    </source>
</evidence>
<organism evidence="7 8">
    <name type="scientific">Sinobaca qinghaiensis</name>
    <dbReference type="NCBI Taxonomy" id="342944"/>
    <lineage>
        <taxon>Bacteria</taxon>
        <taxon>Bacillati</taxon>
        <taxon>Bacillota</taxon>
        <taxon>Bacilli</taxon>
        <taxon>Bacillales</taxon>
        <taxon>Sporolactobacillaceae</taxon>
        <taxon>Sinobaca</taxon>
    </lineage>
</organism>
<dbReference type="GO" id="GO:1990112">
    <property type="term" value="C:RQC complex"/>
    <property type="evidence" value="ECO:0007669"/>
    <property type="project" value="TreeGrafter"/>
</dbReference>
<comment type="caution">
    <text evidence="7">The sequence shown here is derived from an EMBL/GenBank/DDBJ whole genome shotgun (WGS) entry which is preliminary data.</text>
</comment>
<dbReference type="Gene3D" id="2.30.310.10">
    <property type="entry name" value="ibrinogen binding protein from staphylococcus aureus domain"/>
    <property type="match status" value="1"/>
</dbReference>